<dbReference type="HOGENOM" id="CLU_2702817_0_0_5"/>
<reference evidence="1" key="1">
    <citation type="journal article" date="2012" name="J. Bacteriol.">
        <title>Complete genome sequence of the broad-host-range strain Sinorhizobium fredii USDA257.</title>
        <authorList>
            <person name="Schuldes J."/>
            <person name="Rodriguez Orbegoso M."/>
            <person name="Schmeisser C."/>
            <person name="Krishnan H.B."/>
            <person name="Daniel R."/>
            <person name="Streit W.R."/>
        </authorList>
    </citation>
    <scope>NUCLEOTIDE SEQUENCE [LARGE SCALE GENOMIC DNA]</scope>
    <source>
        <strain evidence="1">USDA 257</strain>
        <plasmid evidence="1">pUSDA257</plasmid>
    </source>
</reference>
<proteinExistence type="predicted"/>
<accession>I3XGK9</accession>
<sequence>MVIDGCVSKTIGDGSSTNTNSHAMEVLPTRSSCQASKQISSMIMAFLGGSFLIAGDGLTTGSIVASASLLSPT</sequence>
<gene>
    <name evidence="1" type="ORF">USDA257_p03000</name>
</gene>
<keyword evidence="1" id="KW-0614">Plasmid</keyword>
<dbReference type="EMBL" id="CP003565">
    <property type="protein sequence ID" value="AFL55015.1"/>
    <property type="molecule type" value="Genomic_DNA"/>
</dbReference>
<geneLocation type="plasmid" evidence="2">
    <name>pUSDA257 fragment 2</name>
</geneLocation>
<dbReference type="AlphaFoldDB" id="I3XGK9"/>
<evidence type="ECO:0000313" key="1">
    <source>
        <dbReference type="EMBL" id="AFL55015.1"/>
    </source>
</evidence>
<organism evidence="1">
    <name type="scientific">Sinorhizobium fredii (strain USDA 257)</name>
    <dbReference type="NCBI Taxonomy" id="1185652"/>
    <lineage>
        <taxon>Bacteria</taxon>
        <taxon>Pseudomonadati</taxon>
        <taxon>Pseudomonadota</taxon>
        <taxon>Alphaproteobacteria</taxon>
        <taxon>Hyphomicrobiales</taxon>
        <taxon>Rhizobiaceae</taxon>
        <taxon>Sinorhizobium/Ensifer group</taxon>
        <taxon>Sinorhizobium</taxon>
    </lineage>
</organism>
<name>I3XGK9_SINF2</name>
<evidence type="ECO:0000313" key="2">
    <source>
        <dbReference type="Proteomes" id="UP000006180"/>
    </source>
</evidence>
<protein>
    <submittedName>
        <fullName evidence="1">Uncharacterized protein</fullName>
    </submittedName>
</protein>